<protein>
    <recommendedName>
        <fullName evidence="10">E3 ubiquitin-protein ligase</fullName>
        <ecNumber evidence="10">2.3.2.27</ecNumber>
    </recommendedName>
</protein>
<dbReference type="AlphaFoldDB" id="A0AAW1TMQ6"/>
<dbReference type="EMBL" id="JARQZJ010000001">
    <property type="protein sequence ID" value="KAK9869559.1"/>
    <property type="molecule type" value="Genomic_DNA"/>
</dbReference>
<dbReference type="GO" id="GO:0043161">
    <property type="term" value="P:proteasome-mediated ubiquitin-dependent protein catabolic process"/>
    <property type="evidence" value="ECO:0007669"/>
    <property type="project" value="TreeGrafter"/>
</dbReference>
<evidence type="ECO:0000256" key="9">
    <source>
        <dbReference type="PROSITE-ProRule" id="PRU00455"/>
    </source>
</evidence>
<comment type="domain">
    <text evidence="10">The SBD domain (substrate-binding domain) mediates the interaction with substrate proteins. It is related to the TRAF family.</text>
</comment>
<reference evidence="13 14" key="1">
    <citation type="submission" date="2023-03" db="EMBL/GenBank/DDBJ databases">
        <title>Genome insight into feeding habits of ladybird beetles.</title>
        <authorList>
            <person name="Li H.-S."/>
            <person name="Huang Y.-H."/>
            <person name="Pang H."/>
        </authorList>
    </citation>
    <scope>NUCLEOTIDE SEQUENCE [LARGE SCALE GENOMIC DNA]</scope>
    <source>
        <strain evidence="13">SYSU_2023b</strain>
        <tissue evidence="13">Whole body</tissue>
    </source>
</reference>
<name>A0AAW1TMQ6_9CUCU</name>
<dbReference type="PANTHER" id="PTHR45877:SF2">
    <property type="entry name" value="E3 UBIQUITIN-PROTEIN LIGASE SINA-RELATED"/>
    <property type="match status" value="1"/>
</dbReference>
<evidence type="ECO:0000256" key="10">
    <source>
        <dbReference type="RuleBase" id="RU201113"/>
    </source>
</evidence>
<comment type="similarity">
    <text evidence="3 10">Belongs to the SINA (Seven in absentia) family.</text>
</comment>
<evidence type="ECO:0000256" key="6">
    <source>
        <dbReference type="ARBA" id="ARBA00022771"/>
    </source>
</evidence>
<dbReference type="InterPro" id="IPR049548">
    <property type="entry name" value="Sina-like_RING"/>
</dbReference>
<dbReference type="GO" id="GO:0031624">
    <property type="term" value="F:ubiquitin conjugating enzyme binding"/>
    <property type="evidence" value="ECO:0007669"/>
    <property type="project" value="TreeGrafter"/>
</dbReference>
<sequence>MYSYRESIVIAEFECPICLDYMAPPIHQCAMGHTFCVTCFDKFSRCPTCRSPKGVSRSFALERIHSSLLFPCKYRQEGCEAKVRGCDLNTHHEICDYAKCKCPFSNGMNCKWMGPRSTTIKHCKQDHPSNFHSGNHIILKCPMFDHLGLQSAFYFTIIQAYGEHFEFCWSLSETGRMKWAVYFMGSPKERKRYNYQISIGKPYGEFEPIVMTTNCEEIVDEVELFESKNCLMTHYDSVNKRCNKNGDLHYEIRVIDKAFQDVKNNNFA</sequence>
<feature type="domain" description="RING-type" evidence="11">
    <location>
        <begin position="15"/>
        <end position="50"/>
    </location>
</feature>
<evidence type="ECO:0000256" key="2">
    <source>
        <dbReference type="ARBA" id="ARBA00004906"/>
    </source>
</evidence>
<comment type="domain">
    <text evidence="10">The RING-type zinc finger domain is essential for ubiquitin ligase activity.</text>
</comment>
<dbReference type="GO" id="GO:0008270">
    <property type="term" value="F:zinc ion binding"/>
    <property type="evidence" value="ECO:0007669"/>
    <property type="project" value="UniProtKB-KW"/>
</dbReference>
<accession>A0AAW1TMQ6</accession>
<evidence type="ECO:0000259" key="11">
    <source>
        <dbReference type="PROSITE" id="PS50089"/>
    </source>
</evidence>
<keyword evidence="4" id="KW-0808">Transferase</keyword>
<gene>
    <name evidence="13" type="ORF">WA026_003312</name>
</gene>
<dbReference type="SUPFAM" id="SSF57850">
    <property type="entry name" value="RING/U-box"/>
    <property type="match status" value="1"/>
</dbReference>
<evidence type="ECO:0000313" key="14">
    <source>
        <dbReference type="Proteomes" id="UP001431783"/>
    </source>
</evidence>
<evidence type="ECO:0000256" key="8">
    <source>
        <dbReference type="ARBA" id="ARBA00022833"/>
    </source>
</evidence>
<dbReference type="Pfam" id="PF03145">
    <property type="entry name" value="Sina_TRAF"/>
    <property type="match status" value="1"/>
</dbReference>
<keyword evidence="7 10" id="KW-0833">Ubl conjugation pathway</keyword>
<dbReference type="Gene3D" id="2.60.210.10">
    <property type="entry name" value="Apoptosis, Tumor Necrosis Factor Receptor Associated Protein 2, Chain A"/>
    <property type="match status" value="1"/>
</dbReference>
<feature type="domain" description="SIAH-type" evidence="12">
    <location>
        <begin position="67"/>
        <end position="128"/>
    </location>
</feature>
<dbReference type="InterPro" id="IPR018121">
    <property type="entry name" value="7-in-absentia-prot_TRAF-dom"/>
</dbReference>
<dbReference type="GO" id="GO:0061630">
    <property type="term" value="F:ubiquitin protein ligase activity"/>
    <property type="evidence" value="ECO:0007669"/>
    <property type="project" value="UniProtKB-EC"/>
</dbReference>
<dbReference type="InterPro" id="IPR001841">
    <property type="entry name" value="Znf_RING"/>
</dbReference>
<keyword evidence="6 9" id="KW-0863">Zinc-finger</keyword>
<dbReference type="PROSITE" id="PS51081">
    <property type="entry name" value="ZF_SIAH"/>
    <property type="match status" value="1"/>
</dbReference>
<comment type="function">
    <text evidence="10">E3 ubiquitin-protein ligase that mediates ubiquitination and subsequent proteasomal degradation of target proteins. E3 ubiquitin ligases accept ubiquitin from an E2 ubiquitin-conjugating enzyme in the form of a thioester and then directly transfers the ubiquitin to targeted substrates.</text>
</comment>
<keyword evidence="8 10" id="KW-0862">Zinc</keyword>
<evidence type="ECO:0000256" key="7">
    <source>
        <dbReference type="ARBA" id="ARBA00022786"/>
    </source>
</evidence>
<evidence type="ECO:0000256" key="4">
    <source>
        <dbReference type="ARBA" id="ARBA00022679"/>
    </source>
</evidence>
<evidence type="ECO:0000256" key="3">
    <source>
        <dbReference type="ARBA" id="ARBA00009119"/>
    </source>
</evidence>
<keyword evidence="5 10" id="KW-0479">Metal-binding</keyword>
<dbReference type="EC" id="2.3.2.27" evidence="10"/>
<dbReference type="InterPro" id="IPR004162">
    <property type="entry name" value="SINA-like_animal"/>
</dbReference>
<evidence type="ECO:0000256" key="5">
    <source>
        <dbReference type="ARBA" id="ARBA00022723"/>
    </source>
</evidence>
<dbReference type="InterPro" id="IPR013083">
    <property type="entry name" value="Znf_RING/FYVE/PHD"/>
</dbReference>
<dbReference type="GO" id="GO:0005737">
    <property type="term" value="C:cytoplasm"/>
    <property type="evidence" value="ECO:0007669"/>
    <property type="project" value="InterPro"/>
</dbReference>
<organism evidence="13 14">
    <name type="scientific">Henosepilachna vigintioctopunctata</name>
    <dbReference type="NCBI Taxonomy" id="420089"/>
    <lineage>
        <taxon>Eukaryota</taxon>
        <taxon>Metazoa</taxon>
        <taxon>Ecdysozoa</taxon>
        <taxon>Arthropoda</taxon>
        <taxon>Hexapoda</taxon>
        <taxon>Insecta</taxon>
        <taxon>Pterygota</taxon>
        <taxon>Neoptera</taxon>
        <taxon>Endopterygota</taxon>
        <taxon>Coleoptera</taxon>
        <taxon>Polyphaga</taxon>
        <taxon>Cucujiformia</taxon>
        <taxon>Coccinelloidea</taxon>
        <taxon>Coccinellidae</taxon>
        <taxon>Epilachninae</taxon>
        <taxon>Epilachnini</taxon>
        <taxon>Henosepilachna</taxon>
    </lineage>
</organism>
<comment type="catalytic activity">
    <reaction evidence="1 10">
        <text>S-ubiquitinyl-[E2 ubiquitin-conjugating enzyme]-L-cysteine + [acceptor protein]-L-lysine = [E2 ubiquitin-conjugating enzyme]-L-cysteine + N(6)-ubiquitinyl-[acceptor protein]-L-lysine.</text>
        <dbReference type="EC" id="2.3.2.27"/>
    </reaction>
</comment>
<dbReference type="Pfam" id="PF21361">
    <property type="entry name" value="Sina_ZnF"/>
    <property type="match status" value="1"/>
</dbReference>
<dbReference type="Pfam" id="PF21362">
    <property type="entry name" value="Sina_RING"/>
    <property type="match status" value="1"/>
</dbReference>
<dbReference type="PROSITE" id="PS50089">
    <property type="entry name" value="ZF_RING_2"/>
    <property type="match status" value="1"/>
</dbReference>
<dbReference type="InterPro" id="IPR008974">
    <property type="entry name" value="TRAF-like"/>
</dbReference>
<proteinExistence type="inferred from homology"/>
<comment type="caution">
    <text evidence="13">The sequence shown here is derived from an EMBL/GenBank/DDBJ whole genome shotgun (WGS) entry which is preliminary data.</text>
</comment>
<evidence type="ECO:0000313" key="13">
    <source>
        <dbReference type="EMBL" id="KAK9869559.1"/>
    </source>
</evidence>
<evidence type="ECO:0000256" key="1">
    <source>
        <dbReference type="ARBA" id="ARBA00000900"/>
    </source>
</evidence>
<dbReference type="PANTHER" id="PTHR45877">
    <property type="entry name" value="E3 UBIQUITIN-PROTEIN LIGASE SIAH2"/>
    <property type="match status" value="1"/>
</dbReference>
<dbReference type="SUPFAM" id="SSF49599">
    <property type="entry name" value="TRAF domain-like"/>
    <property type="match status" value="1"/>
</dbReference>
<dbReference type="Gene3D" id="3.30.40.10">
    <property type="entry name" value="Zinc/RING finger domain, C3HC4 (zinc finger)"/>
    <property type="match status" value="2"/>
</dbReference>
<dbReference type="Proteomes" id="UP001431783">
    <property type="component" value="Unassembled WGS sequence"/>
</dbReference>
<keyword evidence="14" id="KW-1185">Reference proteome</keyword>
<comment type="pathway">
    <text evidence="2 10">Protein modification; protein ubiquitination.</text>
</comment>
<dbReference type="InterPro" id="IPR013010">
    <property type="entry name" value="Znf_SIAH"/>
</dbReference>
<evidence type="ECO:0000259" key="12">
    <source>
        <dbReference type="PROSITE" id="PS51081"/>
    </source>
</evidence>